<evidence type="ECO:0000313" key="11">
    <source>
        <dbReference type="EMBL" id="ACB34884.1"/>
    </source>
</evidence>
<dbReference type="STRING" id="395495.Lcho_2619"/>
<dbReference type="eggNOG" id="COG3063">
    <property type="taxonomic scope" value="Bacteria"/>
</dbReference>
<keyword evidence="4" id="KW-0472">Membrane</keyword>
<dbReference type="Gene3D" id="3.30.1370.120">
    <property type="match status" value="1"/>
</dbReference>
<comment type="subcellular location">
    <subcellularLocation>
        <location evidence="7">Cell outer membrane</location>
    </subcellularLocation>
    <subcellularLocation>
        <location evidence="1">Membrane</location>
    </subcellularLocation>
</comment>
<evidence type="ECO:0000256" key="3">
    <source>
        <dbReference type="ARBA" id="ARBA00022729"/>
    </source>
</evidence>
<organism evidence="11 12">
    <name type="scientific">Leptothrix cholodnii (strain ATCC 51168 / LMG 8142 / SP-6)</name>
    <name type="common">Leptothrix discophora (strain SP-6)</name>
    <dbReference type="NCBI Taxonomy" id="395495"/>
    <lineage>
        <taxon>Bacteria</taxon>
        <taxon>Pseudomonadati</taxon>
        <taxon>Pseudomonadota</taxon>
        <taxon>Betaproteobacteria</taxon>
        <taxon>Burkholderiales</taxon>
        <taxon>Sphaerotilaceae</taxon>
        <taxon>Leptothrix</taxon>
    </lineage>
</organism>
<dbReference type="GO" id="GO:0009279">
    <property type="term" value="C:cell outer membrane"/>
    <property type="evidence" value="ECO:0007669"/>
    <property type="project" value="UniProtKB-SubCell"/>
</dbReference>
<dbReference type="InterPro" id="IPR011662">
    <property type="entry name" value="Secretin/TonB_short_N"/>
</dbReference>
<sequence precursor="true">MNRSIRRPLTWLSLACVTLLSACAAQRVHDNGLSDVANGRTEQGLQQLREAADLEPSNARYRLDYLSQRALATQQLNSRGDDARLAGKADEAQRHYRATLALDPSNERALRGLQMLQDLRRVAAVKQQVEDSLQAKLPDQALEQLRRAQRELPNQPELQQLARRIEEQTEAERIERERKAGLEAAFKRPVTLQFRDANVKMVFEALSRTANINIILDRDVRADLRTTIYVQNASVEDTLDLILLQNQLDRRVLNGNTIFVYPATPAKQREYNELKVRTFQLSNIEAAQMATIIKTMLKTRDVVTDAKSNSLVMRDTAASIAVAEKLIAANDVPDPEVVLEVQVLEVSSDRLSNIGLRFPDAFTVGTPSTATTVGDLRALTSDNLTASSLSLGLNLLLQDTDTNILASPRIRARNKEKARILVGDKVPVITNLITPQQSGQSSVITGSIQYVDVGIKLEVEPQVYADGDVGIKVNLEVSNIAKTITTSSGVAYQIGTRNATTALRLHDGETQMMAGLINDQDRSTASKLPGLGQLPVIGRLFTSTNASGGKSEIVLSITPRIVRPQSTPEARLGEVWSGTESSVRDRPLRIEPVGAIRTGTSGAAGAPTGGAAGQPARVRPSAPGRLGLPGRPANAPVNTPAQPEAAAPGNDVDAEEPATPEN</sequence>
<dbReference type="PANTHER" id="PTHR30332:SF17">
    <property type="entry name" value="TYPE IV PILIATION SYSTEM PROTEIN DR_0774-RELATED"/>
    <property type="match status" value="1"/>
</dbReference>
<dbReference type="KEGG" id="lch:Lcho_2619"/>
<dbReference type="Pfam" id="PF00263">
    <property type="entry name" value="Secretin"/>
    <property type="match status" value="1"/>
</dbReference>
<dbReference type="SUPFAM" id="SSF48452">
    <property type="entry name" value="TPR-like"/>
    <property type="match status" value="1"/>
</dbReference>
<evidence type="ECO:0000259" key="10">
    <source>
        <dbReference type="SMART" id="SM00965"/>
    </source>
</evidence>
<dbReference type="InterPro" id="IPR001775">
    <property type="entry name" value="GspD/PilQ"/>
</dbReference>
<dbReference type="InterPro" id="IPR050810">
    <property type="entry name" value="Bact_Secretion_Sys_Channel"/>
</dbReference>
<reference evidence="11 12" key="1">
    <citation type="submission" date="2008-03" db="EMBL/GenBank/DDBJ databases">
        <title>Complete sequence of Leptothrix cholodnii SP-6.</title>
        <authorList>
            <consortium name="US DOE Joint Genome Institute"/>
            <person name="Copeland A."/>
            <person name="Lucas S."/>
            <person name="Lapidus A."/>
            <person name="Glavina del Rio T."/>
            <person name="Dalin E."/>
            <person name="Tice H."/>
            <person name="Bruce D."/>
            <person name="Goodwin L."/>
            <person name="Pitluck S."/>
            <person name="Chertkov O."/>
            <person name="Brettin T."/>
            <person name="Detter J.C."/>
            <person name="Han C."/>
            <person name="Kuske C.R."/>
            <person name="Schmutz J."/>
            <person name="Larimer F."/>
            <person name="Land M."/>
            <person name="Hauser L."/>
            <person name="Kyrpides N."/>
            <person name="Lykidis A."/>
            <person name="Emerson D."/>
            <person name="Richardson P."/>
        </authorList>
    </citation>
    <scope>NUCLEOTIDE SEQUENCE [LARGE SCALE GENOMIC DNA]</scope>
    <source>
        <strain evidence="12">ATCC 51168 / LMG 8142 / SP-6</strain>
    </source>
</reference>
<dbReference type="RefSeq" id="WP_012347640.1">
    <property type="nucleotide sequence ID" value="NC_010524.1"/>
</dbReference>
<dbReference type="PRINTS" id="PR01032">
    <property type="entry name" value="PHAGEIV"/>
</dbReference>
<dbReference type="GO" id="GO:0009306">
    <property type="term" value="P:protein secretion"/>
    <property type="evidence" value="ECO:0007669"/>
    <property type="project" value="InterPro"/>
</dbReference>
<dbReference type="InterPro" id="IPR038591">
    <property type="entry name" value="NolW-like_sf"/>
</dbReference>
<comment type="similarity">
    <text evidence="6">Belongs to the bacterial secretin family.</text>
</comment>
<evidence type="ECO:0000256" key="4">
    <source>
        <dbReference type="ARBA" id="ARBA00023136"/>
    </source>
</evidence>
<dbReference type="Gene3D" id="1.25.40.10">
    <property type="entry name" value="Tetratricopeptide repeat domain"/>
    <property type="match status" value="1"/>
</dbReference>
<dbReference type="OrthoDB" id="9775455at2"/>
<dbReference type="PRINTS" id="PR00811">
    <property type="entry name" value="BCTERIALGSPD"/>
</dbReference>
<dbReference type="HOGENOM" id="CLU_017432_1_0_4"/>
<accession>B1Y7C9</accession>
<evidence type="ECO:0000256" key="7">
    <source>
        <dbReference type="RuleBase" id="RU004004"/>
    </source>
</evidence>
<evidence type="ECO:0000256" key="2">
    <source>
        <dbReference type="ARBA" id="ARBA00022448"/>
    </source>
</evidence>
<proteinExistence type="inferred from homology"/>
<evidence type="ECO:0000256" key="8">
    <source>
        <dbReference type="SAM" id="MobiDB-lite"/>
    </source>
</evidence>
<evidence type="ECO:0000256" key="1">
    <source>
        <dbReference type="ARBA" id="ARBA00004370"/>
    </source>
</evidence>
<dbReference type="InterPro" id="IPR005644">
    <property type="entry name" value="NolW-like"/>
</dbReference>
<keyword evidence="3 9" id="KW-0732">Signal</keyword>
<dbReference type="PROSITE" id="PS51257">
    <property type="entry name" value="PROKAR_LIPOPROTEIN"/>
    <property type="match status" value="1"/>
</dbReference>
<evidence type="ECO:0000256" key="9">
    <source>
        <dbReference type="SAM" id="SignalP"/>
    </source>
</evidence>
<dbReference type="AlphaFoldDB" id="B1Y7C9"/>
<dbReference type="InterPro" id="IPR004846">
    <property type="entry name" value="T2SS/T3SS_dom"/>
</dbReference>
<evidence type="ECO:0000313" key="12">
    <source>
        <dbReference type="Proteomes" id="UP000001693"/>
    </source>
</evidence>
<dbReference type="PANTHER" id="PTHR30332">
    <property type="entry name" value="PROBABLE GENERAL SECRETION PATHWAY PROTEIN D"/>
    <property type="match status" value="1"/>
</dbReference>
<feature type="domain" description="Secretin/TonB short N-terminal" evidence="10">
    <location>
        <begin position="212"/>
        <end position="263"/>
    </location>
</feature>
<feature type="signal peptide" evidence="9">
    <location>
        <begin position="1"/>
        <end position="24"/>
    </location>
</feature>
<dbReference type="Pfam" id="PF03958">
    <property type="entry name" value="Secretin_N"/>
    <property type="match status" value="1"/>
</dbReference>
<feature type="chain" id="PRO_5002770597" evidence="9">
    <location>
        <begin position="25"/>
        <end position="662"/>
    </location>
</feature>
<evidence type="ECO:0000256" key="6">
    <source>
        <dbReference type="RuleBase" id="RU004003"/>
    </source>
</evidence>
<evidence type="ECO:0000256" key="5">
    <source>
        <dbReference type="ARBA" id="ARBA00023237"/>
    </source>
</evidence>
<feature type="region of interest" description="Disordered" evidence="8">
    <location>
        <begin position="593"/>
        <end position="662"/>
    </location>
</feature>
<dbReference type="Gene3D" id="3.55.50.30">
    <property type="match status" value="1"/>
</dbReference>
<gene>
    <name evidence="11" type="ordered locus">Lcho_2619</name>
</gene>
<dbReference type="eggNOG" id="COG4796">
    <property type="taxonomic scope" value="Bacteria"/>
</dbReference>
<dbReference type="InterPro" id="IPR011990">
    <property type="entry name" value="TPR-like_helical_dom_sf"/>
</dbReference>
<keyword evidence="12" id="KW-1185">Reference proteome</keyword>
<dbReference type="Pfam" id="PF07660">
    <property type="entry name" value="STN"/>
    <property type="match status" value="1"/>
</dbReference>
<dbReference type="SMART" id="SM00965">
    <property type="entry name" value="STN"/>
    <property type="match status" value="1"/>
</dbReference>
<protein>
    <submittedName>
        <fullName evidence="11">Type II and III secretion system protein</fullName>
    </submittedName>
</protein>
<dbReference type="GO" id="GO:0015627">
    <property type="term" value="C:type II protein secretion system complex"/>
    <property type="evidence" value="ECO:0007669"/>
    <property type="project" value="TreeGrafter"/>
</dbReference>
<dbReference type="EMBL" id="CP001013">
    <property type="protein sequence ID" value="ACB34884.1"/>
    <property type="molecule type" value="Genomic_DNA"/>
</dbReference>
<dbReference type="Proteomes" id="UP000001693">
    <property type="component" value="Chromosome"/>
</dbReference>
<name>B1Y7C9_LEPCP</name>
<feature type="compositionally biased region" description="Acidic residues" evidence="8">
    <location>
        <begin position="652"/>
        <end position="662"/>
    </location>
</feature>
<keyword evidence="5" id="KW-0998">Cell outer membrane</keyword>
<keyword evidence="2 7" id="KW-0813">Transport</keyword>